<protein>
    <submittedName>
        <fullName evidence="2">Uncharacterized protein</fullName>
    </submittedName>
</protein>
<dbReference type="EMBL" id="CP061800">
    <property type="protein sequence ID" value="QTA87805.1"/>
    <property type="molecule type" value="Genomic_DNA"/>
</dbReference>
<reference evidence="2" key="1">
    <citation type="journal article" date="2021" name="Microb. Physiol.">
        <title>Proteogenomic Insights into the Physiology of Marine, Sulfate-Reducing, Filamentous Desulfonema limicola and Desulfonema magnum.</title>
        <authorList>
            <person name="Schnaars V."/>
            <person name="Wohlbrand L."/>
            <person name="Scheve S."/>
            <person name="Hinrichs C."/>
            <person name="Reinhardt R."/>
            <person name="Rabus R."/>
        </authorList>
    </citation>
    <scope>NUCLEOTIDE SEQUENCE</scope>
    <source>
        <strain evidence="2">4be13</strain>
    </source>
</reference>
<accession>A0A975BMU5</accession>
<organism evidence="2 3">
    <name type="scientific">Desulfonema magnum</name>
    <dbReference type="NCBI Taxonomy" id="45655"/>
    <lineage>
        <taxon>Bacteria</taxon>
        <taxon>Pseudomonadati</taxon>
        <taxon>Thermodesulfobacteriota</taxon>
        <taxon>Desulfobacteria</taxon>
        <taxon>Desulfobacterales</taxon>
        <taxon>Desulfococcaceae</taxon>
        <taxon>Desulfonema</taxon>
    </lineage>
</organism>
<sequence>MNYLPLTVILSSPVAIQAIYFASCLVIALAGVNKKMGFWGYLFCSIIFSPLIGLMVVLVSEKTKKEETA</sequence>
<evidence type="ECO:0000313" key="2">
    <source>
        <dbReference type="EMBL" id="QTA87805.1"/>
    </source>
</evidence>
<dbReference type="RefSeq" id="WP_207682841.1">
    <property type="nucleotide sequence ID" value="NZ_CP061800.1"/>
</dbReference>
<dbReference type="AlphaFoldDB" id="A0A975BMU5"/>
<keyword evidence="1" id="KW-0812">Transmembrane</keyword>
<feature type="transmembrane region" description="Helical" evidence="1">
    <location>
        <begin position="38"/>
        <end position="59"/>
    </location>
</feature>
<keyword evidence="1" id="KW-1133">Transmembrane helix</keyword>
<dbReference type="KEGG" id="dmm:dnm_038420"/>
<evidence type="ECO:0000256" key="1">
    <source>
        <dbReference type="SAM" id="Phobius"/>
    </source>
</evidence>
<feature type="transmembrane region" description="Helical" evidence="1">
    <location>
        <begin position="7"/>
        <end position="32"/>
    </location>
</feature>
<name>A0A975BMU5_9BACT</name>
<gene>
    <name evidence="2" type="ORF">dnm_038420</name>
</gene>
<evidence type="ECO:0000313" key="3">
    <source>
        <dbReference type="Proteomes" id="UP000663722"/>
    </source>
</evidence>
<keyword evidence="3" id="KW-1185">Reference proteome</keyword>
<keyword evidence="1" id="KW-0472">Membrane</keyword>
<proteinExistence type="predicted"/>
<dbReference type="Proteomes" id="UP000663722">
    <property type="component" value="Chromosome"/>
</dbReference>